<feature type="compositionally biased region" description="Acidic residues" evidence="1">
    <location>
        <begin position="63"/>
        <end position="74"/>
    </location>
</feature>
<accession>A0AAW1LZB5</accession>
<evidence type="ECO:0000313" key="3">
    <source>
        <dbReference type="Proteomes" id="UP001458880"/>
    </source>
</evidence>
<evidence type="ECO:0000313" key="2">
    <source>
        <dbReference type="EMBL" id="KAK9738622.1"/>
    </source>
</evidence>
<dbReference type="Proteomes" id="UP001458880">
    <property type="component" value="Unassembled WGS sequence"/>
</dbReference>
<feature type="region of interest" description="Disordered" evidence="1">
    <location>
        <begin position="52"/>
        <end position="74"/>
    </location>
</feature>
<protein>
    <submittedName>
        <fullName evidence="2">Uncharacterized protein</fullName>
    </submittedName>
</protein>
<sequence>MVARVVKTLRKETSSDSRVIKNKKGDIITDDDQIGDRWKEYFMELLGADTNSHAKIESTNQEMDQEEEELEQES</sequence>
<name>A0AAW1LZB5_POPJA</name>
<comment type="caution">
    <text evidence="2">The sequence shown here is derived from an EMBL/GenBank/DDBJ whole genome shotgun (WGS) entry which is preliminary data.</text>
</comment>
<keyword evidence="3" id="KW-1185">Reference proteome</keyword>
<dbReference type="AlphaFoldDB" id="A0AAW1LZB5"/>
<gene>
    <name evidence="2" type="ORF">QE152_g9709</name>
</gene>
<reference evidence="2 3" key="1">
    <citation type="journal article" date="2024" name="BMC Genomics">
        <title>De novo assembly and annotation of Popillia japonica's genome with initial clues to its potential as an invasive pest.</title>
        <authorList>
            <person name="Cucini C."/>
            <person name="Boschi S."/>
            <person name="Funari R."/>
            <person name="Cardaioli E."/>
            <person name="Iannotti N."/>
            <person name="Marturano G."/>
            <person name="Paoli F."/>
            <person name="Bruttini M."/>
            <person name="Carapelli A."/>
            <person name="Frati F."/>
            <person name="Nardi F."/>
        </authorList>
    </citation>
    <scope>NUCLEOTIDE SEQUENCE [LARGE SCALE GENOMIC DNA]</scope>
    <source>
        <strain evidence="2">DMR45628</strain>
    </source>
</reference>
<dbReference type="EMBL" id="JASPKY010000084">
    <property type="protein sequence ID" value="KAK9738622.1"/>
    <property type="molecule type" value="Genomic_DNA"/>
</dbReference>
<proteinExistence type="predicted"/>
<organism evidence="2 3">
    <name type="scientific">Popillia japonica</name>
    <name type="common">Japanese beetle</name>
    <dbReference type="NCBI Taxonomy" id="7064"/>
    <lineage>
        <taxon>Eukaryota</taxon>
        <taxon>Metazoa</taxon>
        <taxon>Ecdysozoa</taxon>
        <taxon>Arthropoda</taxon>
        <taxon>Hexapoda</taxon>
        <taxon>Insecta</taxon>
        <taxon>Pterygota</taxon>
        <taxon>Neoptera</taxon>
        <taxon>Endopterygota</taxon>
        <taxon>Coleoptera</taxon>
        <taxon>Polyphaga</taxon>
        <taxon>Scarabaeiformia</taxon>
        <taxon>Scarabaeidae</taxon>
        <taxon>Rutelinae</taxon>
        <taxon>Popillia</taxon>
    </lineage>
</organism>
<evidence type="ECO:0000256" key="1">
    <source>
        <dbReference type="SAM" id="MobiDB-lite"/>
    </source>
</evidence>